<keyword evidence="3 6" id="KW-0812">Transmembrane</keyword>
<evidence type="ECO:0000256" key="5">
    <source>
        <dbReference type="ARBA" id="ARBA00023136"/>
    </source>
</evidence>
<reference evidence="8 9" key="1">
    <citation type="submission" date="2016-10" db="EMBL/GenBank/DDBJ databases">
        <authorList>
            <person name="Varghese N."/>
            <person name="Submissions S."/>
        </authorList>
    </citation>
    <scope>NUCLEOTIDE SEQUENCE [LARGE SCALE GENOMIC DNA]</scope>
    <source>
        <strain evidence="8 9">FF3</strain>
    </source>
</reference>
<dbReference type="PANTHER" id="PTHR35007">
    <property type="entry name" value="INTEGRAL MEMBRANE PROTEIN-RELATED"/>
    <property type="match status" value="1"/>
</dbReference>
<proteinExistence type="predicted"/>
<dbReference type="RefSeq" id="WP_048529713.1">
    <property type="nucleotide sequence ID" value="NZ_CATLQZ010000009.1"/>
</dbReference>
<evidence type="ECO:0000313" key="8">
    <source>
        <dbReference type="EMBL" id="SEI52485.1"/>
    </source>
</evidence>
<keyword evidence="9" id="KW-1185">Reference proteome</keyword>
<accession>A0A975ZLD0</accession>
<keyword evidence="2" id="KW-1003">Cell membrane</keyword>
<evidence type="ECO:0000256" key="3">
    <source>
        <dbReference type="ARBA" id="ARBA00022692"/>
    </source>
</evidence>
<dbReference type="PANTHER" id="PTHR35007:SF2">
    <property type="entry name" value="PILUS ASSEMBLE PROTEIN"/>
    <property type="match status" value="1"/>
</dbReference>
<dbReference type="EMBL" id="FNYY01000001">
    <property type="protein sequence ID" value="SEI52485.1"/>
    <property type="molecule type" value="Genomic_DNA"/>
</dbReference>
<feature type="transmembrane region" description="Helical" evidence="6">
    <location>
        <begin position="12"/>
        <end position="37"/>
    </location>
</feature>
<name>A0A975ZLD0_9RHOB</name>
<evidence type="ECO:0000259" key="7">
    <source>
        <dbReference type="Pfam" id="PF00482"/>
    </source>
</evidence>
<evidence type="ECO:0000256" key="2">
    <source>
        <dbReference type="ARBA" id="ARBA00022475"/>
    </source>
</evidence>
<gene>
    <name evidence="8" type="ORF">SAMN04487940_101104</name>
</gene>
<dbReference type="GeneID" id="80816382"/>
<evidence type="ECO:0000256" key="6">
    <source>
        <dbReference type="SAM" id="Phobius"/>
    </source>
</evidence>
<comment type="caution">
    <text evidence="8">The sequence shown here is derived from an EMBL/GenBank/DDBJ whole genome shotgun (WGS) entry which is preliminary data.</text>
</comment>
<dbReference type="InterPro" id="IPR018076">
    <property type="entry name" value="T2SS_GspF_dom"/>
</dbReference>
<protein>
    <submittedName>
        <fullName evidence="8">Tight adherence protein C</fullName>
    </submittedName>
</protein>
<keyword evidence="5 6" id="KW-0472">Membrane</keyword>
<dbReference type="Pfam" id="PF00482">
    <property type="entry name" value="T2SSF"/>
    <property type="match status" value="1"/>
</dbReference>
<sequence length="322" mass="35544">MFEPGGVFYELFGPMAPVLIVGAMAVLLLLLAVSMLFKQRPDPMEKLAAQTRQQKVSKNETLRSGGTRNEKLEKYGAFLEPQDQESYSEIQKKLMQAGYRGRDAVRMFHAAQVILGVLALGLGLAYYYLVLGPENATTQQMVMYILGPGAAGYFLPKYWVSRRAGKRHEEIEDGFPDALDMMLVCVEAGQSLDQSILRVSKEIQSSYRELAYEFQVVSHEIKAGKDKSTVLNDMGERCGVQDISSFVTVLIQAQVFGTSIAEALRVYAGEMRDKRVMRAEEKANKLPTKMTLVTMGLTVPPLLIILVGPSAMGIMKLGSLAG</sequence>
<evidence type="ECO:0000256" key="4">
    <source>
        <dbReference type="ARBA" id="ARBA00022989"/>
    </source>
</evidence>
<evidence type="ECO:0000313" key="9">
    <source>
        <dbReference type="Proteomes" id="UP000182932"/>
    </source>
</evidence>
<dbReference type="AlphaFoldDB" id="A0A975ZLD0"/>
<feature type="transmembrane region" description="Helical" evidence="6">
    <location>
        <begin position="141"/>
        <end position="160"/>
    </location>
</feature>
<feature type="transmembrane region" description="Helical" evidence="6">
    <location>
        <begin position="110"/>
        <end position="129"/>
    </location>
</feature>
<feature type="transmembrane region" description="Helical" evidence="6">
    <location>
        <begin position="292"/>
        <end position="315"/>
    </location>
</feature>
<organism evidence="8 9">
    <name type="scientific">Marinovum algicola</name>
    <dbReference type="NCBI Taxonomy" id="42444"/>
    <lineage>
        <taxon>Bacteria</taxon>
        <taxon>Pseudomonadati</taxon>
        <taxon>Pseudomonadota</taxon>
        <taxon>Alphaproteobacteria</taxon>
        <taxon>Rhodobacterales</taxon>
        <taxon>Roseobacteraceae</taxon>
        <taxon>Marinovum</taxon>
    </lineage>
</organism>
<dbReference type="Proteomes" id="UP000182932">
    <property type="component" value="Unassembled WGS sequence"/>
</dbReference>
<feature type="domain" description="Type II secretion system protein GspF" evidence="7">
    <location>
        <begin position="179"/>
        <end position="307"/>
    </location>
</feature>
<dbReference type="GO" id="GO:0005886">
    <property type="term" value="C:plasma membrane"/>
    <property type="evidence" value="ECO:0007669"/>
    <property type="project" value="UniProtKB-SubCell"/>
</dbReference>
<keyword evidence="4 6" id="KW-1133">Transmembrane helix</keyword>
<evidence type="ECO:0000256" key="1">
    <source>
        <dbReference type="ARBA" id="ARBA00004651"/>
    </source>
</evidence>
<comment type="subcellular location">
    <subcellularLocation>
        <location evidence="1">Cell membrane</location>
        <topology evidence="1">Multi-pass membrane protein</topology>
    </subcellularLocation>
</comment>